<dbReference type="InterPro" id="IPR002872">
    <property type="entry name" value="Proline_DH_dom"/>
</dbReference>
<reference evidence="3 4" key="1">
    <citation type="journal article" date="2016" name="Nat. Commun.">
        <title>Thousands of microbial genomes shed light on interconnected biogeochemical processes in an aquifer system.</title>
        <authorList>
            <person name="Anantharaman K."/>
            <person name="Brown C.T."/>
            <person name="Hug L.A."/>
            <person name="Sharon I."/>
            <person name="Castelle C.J."/>
            <person name="Probst A.J."/>
            <person name="Thomas B.C."/>
            <person name="Singh A."/>
            <person name="Wilkins M.J."/>
            <person name="Karaoz U."/>
            <person name="Brodie E.L."/>
            <person name="Williams K.H."/>
            <person name="Hubbard S.S."/>
            <person name="Banfield J.F."/>
        </authorList>
    </citation>
    <scope>NUCLEOTIDE SEQUENCE [LARGE SCALE GENOMIC DNA]</scope>
</reference>
<dbReference type="SUPFAM" id="SSF51730">
    <property type="entry name" value="FAD-linked oxidoreductase"/>
    <property type="match status" value="1"/>
</dbReference>
<dbReference type="GO" id="GO:0004657">
    <property type="term" value="F:proline dehydrogenase activity"/>
    <property type="evidence" value="ECO:0007669"/>
    <property type="project" value="InterPro"/>
</dbReference>
<dbReference type="GO" id="GO:0071949">
    <property type="term" value="F:FAD binding"/>
    <property type="evidence" value="ECO:0007669"/>
    <property type="project" value="TreeGrafter"/>
</dbReference>
<dbReference type="Proteomes" id="UP000178951">
    <property type="component" value="Unassembled WGS sequence"/>
</dbReference>
<organism evidence="3 4">
    <name type="scientific">candidate division WOR-1 bacterium RIFOXYB2_FULL_48_7</name>
    <dbReference type="NCBI Taxonomy" id="1802583"/>
    <lineage>
        <taxon>Bacteria</taxon>
        <taxon>Bacillati</taxon>
        <taxon>Saganbacteria</taxon>
    </lineage>
</organism>
<dbReference type="Gene3D" id="3.20.20.220">
    <property type="match status" value="1"/>
</dbReference>
<comment type="caution">
    <text evidence="3">The sequence shown here is derived from an EMBL/GenBank/DDBJ whole genome shotgun (WGS) entry which is preliminary data.</text>
</comment>
<evidence type="ECO:0000313" key="3">
    <source>
        <dbReference type="EMBL" id="OGC33330.1"/>
    </source>
</evidence>
<sequence length="590" mass="65340">MVIATVSSKTIFWTRVGQVGYGLTRSLTGLKSVALRAGTKMNTLSDPTLQIGTGVDCSVNVHPDMLEALHEQGIDNLTINSHLGERKAPTEDLERAIVLGTRMAMAQLKVPTTVQLPLSDLSVIVTSDGATGITTVDIYRTNDDQYQSLVKPANKDEMAREILTHLPRKNYLSPNTWRSLLANMVMADENKIAKYSALTDKFLELEHGSYSFTTKAVTLAAFFNQAFAPADRNWLLTLGSIAARYTPRLFYLLFSQAVKQAARLFIAGENVDQAIKAMEGLAEDRVGYILDFVAEEAGNDQEAQKNIFHYMEAIRRLITSEPPVVSVKLTGLVANFSARIAQGGDEATAARREAVAALTSILRIAKREDTVVIIDLERFSVKDPTLDILEATIRESNYAFASYLGVVEQTYLQTSLQDTARLATFAQECSTATAGQSQLFIRFVKGAYQNADSEFVLESHEAVNQRYIECLKLAYSQFGAIRLAIASHNLRTISEALELARTMGVNEEKLEFEMLLGMPASPLLYALAQMGRTCRFYMPVGTFFESIGYFVRRMVENANSSSCQKHFREFAAGKIPLKEYLARVFAPLIS</sequence>
<name>A0A1F4TLC3_UNCSA</name>
<dbReference type="GO" id="GO:0010133">
    <property type="term" value="P:L-proline catabolic process to L-glutamate"/>
    <property type="evidence" value="ECO:0007669"/>
    <property type="project" value="TreeGrafter"/>
</dbReference>
<gene>
    <name evidence="3" type="ORF">A2311_05920</name>
</gene>
<dbReference type="EMBL" id="MEUF01000063">
    <property type="protein sequence ID" value="OGC33330.1"/>
    <property type="molecule type" value="Genomic_DNA"/>
</dbReference>
<accession>A0A1F4TLC3</accession>
<dbReference type="PANTHER" id="PTHR13914:SF0">
    <property type="entry name" value="PROLINE DEHYDROGENASE 1, MITOCHONDRIAL"/>
    <property type="match status" value="1"/>
</dbReference>
<dbReference type="AlphaFoldDB" id="A0A1F4TLC3"/>
<keyword evidence="1" id="KW-0560">Oxidoreductase</keyword>
<dbReference type="Pfam" id="PF01619">
    <property type="entry name" value="Pro_dh"/>
    <property type="match status" value="1"/>
</dbReference>
<dbReference type="STRING" id="1802583.A2311_05920"/>
<feature type="domain" description="Proline dehydrogenase" evidence="2">
    <location>
        <begin position="274"/>
        <end position="562"/>
    </location>
</feature>
<evidence type="ECO:0000313" key="4">
    <source>
        <dbReference type="Proteomes" id="UP000178951"/>
    </source>
</evidence>
<proteinExistence type="predicted"/>
<dbReference type="InterPro" id="IPR029041">
    <property type="entry name" value="FAD-linked_oxidoreductase-like"/>
</dbReference>
<protein>
    <recommendedName>
        <fullName evidence="2">Proline dehydrogenase domain-containing protein</fullName>
    </recommendedName>
</protein>
<evidence type="ECO:0000256" key="1">
    <source>
        <dbReference type="ARBA" id="ARBA00023002"/>
    </source>
</evidence>
<dbReference type="PANTHER" id="PTHR13914">
    <property type="entry name" value="PROLINE OXIDASE"/>
    <property type="match status" value="1"/>
</dbReference>
<evidence type="ECO:0000259" key="2">
    <source>
        <dbReference type="Pfam" id="PF01619"/>
    </source>
</evidence>
<dbReference type="InterPro" id="IPR015659">
    <property type="entry name" value="Proline_oxidase"/>
</dbReference>